<gene>
    <name evidence="1" type="ORF">HK414_16010</name>
</gene>
<reference evidence="1 2" key="2">
    <citation type="submission" date="2020-05" db="EMBL/GenBank/DDBJ databases">
        <authorList>
            <person name="Khan S.A."/>
            <person name="Jeon C.O."/>
            <person name="Chun B.H."/>
        </authorList>
    </citation>
    <scope>NUCLEOTIDE SEQUENCE [LARGE SCALE GENOMIC DNA]</scope>
    <source>
        <strain evidence="1 2">H242</strain>
    </source>
</reference>
<sequence>MAAGTVQVPEISYETTQITEQVGTELVQVGSQFTQLKVKLTQIGYYRADAYNDPNDATKDQRFREYFIEGIDYKNEEIPTVTIDGVVYWANAGDEANPTRRALAVTGDDASAEYRSFGQLNAAQKQAVLNHLQYKAAYQFSYDENEAWLFKTLNGVTTKTKWTPEWKDAQQQYYHVDVAGWRDKYVRMQSGARAAVLRVVSEGLGEYLSGDTTRDGQSNGTG</sequence>
<accession>A0ABX6P571</accession>
<proteinExistence type="predicted"/>
<protein>
    <submittedName>
        <fullName evidence="1">Uncharacterized protein</fullName>
    </submittedName>
</protein>
<dbReference type="Proteomes" id="UP000500826">
    <property type="component" value="Chromosome"/>
</dbReference>
<name>A0ABX6P571_9BURK</name>
<dbReference type="EMBL" id="CP053418">
    <property type="protein sequence ID" value="QJW84649.1"/>
    <property type="molecule type" value="Genomic_DNA"/>
</dbReference>
<evidence type="ECO:0000313" key="2">
    <source>
        <dbReference type="Proteomes" id="UP000500826"/>
    </source>
</evidence>
<reference evidence="1 2" key="1">
    <citation type="submission" date="2020-05" db="EMBL/GenBank/DDBJ databases">
        <title>Ramlibacter rhizophilus sp. nov., isolated from rhizosphere soil of national flower Mugunghwa from South Korea.</title>
        <authorList>
            <person name="Zheng-Fei Y."/>
            <person name="Huan T."/>
        </authorList>
    </citation>
    <scope>NUCLEOTIDE SEQUENCE [LARGE SCALE GENOMIC DNA]</scope>
    <source>
        <strain evidence="1 2">H242</strain>
    </source>
</reference>
<keyword evidence="2" id="KW-1185">Reference proteome</keyword>
<evidence type="ECO:0000313" key="1">
    <source>
        <dbReference type="EMBL" id="QJW84649.1"/>
    </source>
</evidence>
<organism evidence="1 2">
    <name type="scientific">Ramlibacter terrae</name>
    <dbReference type="NCBI Taxonomy" id="2732511"/>
    <lineage>
        <taxon>Bacteria</taxon>
        <taxon>Pseudomonadati</taxon>
        <taxon>Pseudomonadota</taxon>
        <taxon>Betaproteobacteria</taxon>
        <taxon>Burkholderiales</taxon>
        <taxon>Comamonadaceae</taxon>
        <taxon>Ramlibacter</taxon>
    </lineage>
</organism>